<keyword evidence="2" id="KW-1185">Reference proteome</keyword>
<proteinExistence type="predicted"/>
<organism evidence="1 2">
    <name type="scientific">Leisingera aquaemixtae</name>
    <dbReference type="NCBI Taxonomy" id="1396826"/>
    <lineage>
        <taxon>Bacteria</taxon>
        <taxon>Pseudomonadati</taxon>
        <taxon>Pseudomonadota</taxon>
        <taxon>Alphaproteobacteria</taxon>
        <taxon>Rhodobacterales</taxon>
        <taxon>Roseobacteraceae</taxon>
        <taxon>Leisingera</taxon>
    </lineage>
</organism>
<accession>A0ABY5WPR4</accession>
<evidence type="ECO:0000313" key="2">
    <source>
        <dbReference type="Proteomes" id="UP001058514"/>
    </source>
</evidence>
<evidence type="ECO:0000313" key="1">
    <source>
        <dbReference type="EMBL" id="UWQ43468.1"/>
    </source>
</evidence>
<sequence>MSRLIRSLGSAEGMEEAKEALRALVERIVLTPAAESTGLDLTLEGDLAGLLRLAAGAGVPNTAKAPGGAPEAFDISEEIVLVAGAGNRRILPALSAII</sequence>
<dbReference type="RefSeq" id="WP_259964654.1">
    <property type="nucleotide sequence ID" value="NZ_CP081051.1"/>
</dbReference>
<gene>
    <name evidence="1" type="ORF">K3718_00610</name>
</gene>
<dbReference type="EMBL" id="CP081051">
    <property type="protein sequence ID" value="UWQ43468.1"/>
    <property type="molecule type" value="Genomic_DNA"/>
</dbReference>
<reference evidence="1" key="1">
    <citation type="submission" date="2021-08" db="EMBL/GenBank/DDBJ databases">
        <authorList>
            <person name="Nwanade C."/>
            <person name="Wang M."/>
            <person name="Masoudi A."/>
            <person name="Yu Z."/>
            <person name="Liu J."/>
        </authorList>
    </citation>
    <scope>NUCLEOTIDE SEQUENCE</scope>
    <source>
        <strain evidence="1">S166</strain>
    </source>
</reference>
<name>A0ABY5WPR4_9RHOB</name>
<protein>
    <submittedName>
        <fullName evidence="1">Uncharacterized protein</fullName>
    </submittedName>
</protein>
<dbReference type="Proteomes" id="UP001058514">
    <property type="component" value="Chromosome"/>
</dbReference>